<dbReference type="EMBL" id="LAQI01000055">
    <property type="protein sequence ID" value="KKY24857.1"/>
    <property type="molecule type" value="Genomic_DNA"/>
</dbReference>
<dbReference type="Proteomes" id="UP000034182">
    <property type="component" value="Unassembled WGS sequence"/>
</dbReference>
<name>A0A0G2EQ20_9PEZI</name>
<evidence type="ECO:0000313" key="2">
    <source>
        <dbReference type="EMBL" id="KAL0259143.1"/>
    </source>
</evidence>
<proteinExistence type="predicted"/>
<evidence type="ECO:0000256" key="1">
    <source>
        <dbReference type="SAM" id="MobiDB-lite"/>
    </source>
</evidence>
<reference evidence="3 4" key="2">
    <citation type="submission" date="2015-05" db="EMBL/GenBank/DDBJ databases">
        <title>Distinctive expansion of gene families associated with plant cell wall degradation and secondary metabolism in the genomes of grapevine trunk pathogens.</title>
        <authorList>
            <person name="Lawrence D.P."/>
            <person name="Travadon R."/>
            <person name="Rolshausen P.E."/>
            <person name="Baumgartner K."/>
        </authorList>
    </citation>
    <scope>NUCLEOTIDE SEQUENCE [LARGE SCALE GENOMIC DNA]</scope>
    <source>
        <strain evidence="3">DS831</strain>
    </source>
</reference>
<reference evidence="3 4" key="1">
    <citation type="submission" date="2015-03" db="EMBL/GenBank/DDBJ databases">
        <authorList>
            <person name="Morales-Cruz A."/>
            <person name="Amrine K.C."/>
            <person name="Cantu D."/>
        </authorList>
    </citation>
    <scope>NUCLEOTIDE SEQUENCE [LARGE SCALE GENOMIC DNA]</scope>
    <source>
        <strain evidence="3">DS831</strain>
    </source>
</reference>
<evidence type="ECO:0000313" key="3">
    <source>
        <dbReference type="EMBL" id="KKY24857.1"/>
    </source>
</evidence>
<sequence length="173" mass="20263">MARARARARAATTELDSHARRRAQRHEQSKADQRELRAKIELIPILEEALQKEHEAVDSWTKCLEDAQDFIREVDVEKAKIKKQICESLEHFPRRLTCPLMRRAVGFQEKIADSRGRVRDMITDTQMKLAASRGRIDTVRLKLQVTKRRVQYLRRKIKSTEKPLAPSIYESME</sequence>
<dbReference type="AlphaFoldDB" id="A0A0G2EQ20"/>
<comment type="caution">
    <text evidence="3">The sequence shown here is derived from an EMBL/GenBank/DDBJ whole genome shotgun (WGS) entry which is preliminary data.</text>
</comment>
<gene>
    <name evidence="2" type="ORF">SLS55_006648</name>
    <name evidence="3" type="ORF">UCDDS831_g02197</name>
</gene>
<dbReference type="EMBL" id="JAJVCZ030000006">
    <property type="protein sequence ID" value="KAL0259143.1"/>
    <property type="molecule type" value="Genomic_DNA"/>
</dbReference>
<evidence type="ECO:0000313" key="5">
    <source>
        <dbReference type="Proteomes" id="UP001430584"/>
    </source>
</evidence>
<dbReference type="Proteomes" id="UP001430584">
    <property type="component" value="Unassembled WGS sequence"/>
</dbReference>
<organism evidence="3 4">
    <name type="scientific">Diplodia seriata</name>
    <dbReference type="NCBI Taxonomy" id="420778"/>
    <lineage>
        <taxon>Eukaryota</taxon>
        <taxon>Fungi</taxon>
        <taxon>Dikarya</taxon>
        <taxon>Ascomycota</taxon>
        <taxon>Pezizomycotina</taxon>
        <taxon>Dothideomycetes</taxon>
        <taxon>Dothideomycetes incertae sedis</taxon>
        <taxon>Botryosphaeriales</taxon>
        <taxon>Botryosphaeriaceae</taxon>
        <taxon>Diplodia</taxon>
    </lineage>
</organism>
<dbReference type="GeneID" id="92010733"/>
<evidence type="ECO:0000313" key="4">
    <source>
        <dbReference type="Proteomes" id="UP000034182"/>
    </source>
</evidence>
<accession>A0A0G2EQ20</accession>
<keyword evidence="5" id="KW-1185">Reference proteome</keyword>
<protein>
    <submittedName>
        <fullName evidence="3">Uncharacterized protein</fullName>
    </submittedName>
</protein>
<dbReference type="RefSeq" id="XP_066632172.1">
    <property type="nucleotide sequence ID" value="XM_066778077.1"/>
</dbReference>
<reference evidence="2 5" key="3">
    <citation type="submission" date="2024-02" db="EMBL/GenBank/DDBJ databases">
        <title>De novo assembly and annotation of 12 fungi associated with fruit tree decline syndrome in Ontario, Canada.</title>
        <authorList>
            <person name="Sulman M."/>
            <person name="Ellouze W."/>
            <person name="Ilyukhin E."/>
        </authorList>
    </citation>
    <scope>NUCLEOTIDE SEQUENCE [LARGE SCALE GENOMIC DNA]</scope>
    <source>
        <strain evidence="2 5">FDS-637</strain>
    </source>
</reference>
<feature type="region of interest" description="Disordered" evidence="1">
    <location>
        <begin position="1"/>
        <end position="33"/>
    </location>
</feature>